<name>A0A7D5GZB6_9EURY</name>
<feature type="domain" description="DUF7315" evidence="2">
    <location>
        <begin position="11"/>
        <end position="111"/>
    </location>
</feature>
<keyword evidence="1" id="KW-0472">Membrane</keyword>
<dbReference type="InterPro" id="IPR055739">
    <property type="entry name" value="DUF7315"/>
</dbReference>
<keyword evidence="1" id="KW-0812">Transmembrane</keyword>
<feature type="transmembrane region" description="Helical" evidence="1">
    <location>
        <begin position="20"/>
        <end position="42"/>
    </location>
</feature>
<keyword evidence="4" id="KW-1185">Reference proteome</keyword>
<proteinExistence type="predicted"/>
<evidence type="ECO:0000313" key="3">
    <source>
        <dbReference type="EMBL" id="QLG29389.1"/>
    </source>
</evidence>
<organism evidence="3 4">
    <name type="scientific">Halorarum halophilum</name>
    <dbReference type="NCBI Taxonomy" id="2743090"/>
    <lineage>
        <taxon>Archaea</taxon>
        <taxon>Methanobacteriati</taxon>
        <taxon>Methanobacteriota</taxon>
        <taxon>Stenosarchaea group</taxon>
        <taxon>Halobacteria</taxon>
        <taxon>Halobacteriales</taxon>
        <taxon>Haloferacaceae</taxon>
        <taxon>Halorarum</taxon>
    </lineage>
</organism>
<dbReference type="Proteomes" id="UP000509750">
    <property type="component" value="Chromosome"/>
</dbReference>
<keyword evidence="1" id="KW-1133">Transmembrane helix</keyword>
<evidence type="ECO:0000256" key="1">
    <source>
        <dbReference type="SAM" id="Phobius"/>
    </source>
</evidence>
<dbReference type="KEGG" id="halg:HUG10_01530"/>
<reference evidence="3 4" key="1">
    <citation type="submission" date="2020-07" db="EMBL/GenBank/DDBJ databases">
        <title>Gai3-2, isolated from salt lake.</title>
        <authorList>
            <person name="Cui H."/>
            <person name="Shi X."/>
        </authorList>
    </citation>
    <scope>NUCLEOTIDE SEQUENCE [LARGE SCALE GENOMIC DNA]</scope>
    <source>
        <strain evidence="3 4">Gai3-2</strain>
    </source>
</reference>
<protein>
    <recommendedName>
        <fullName evidence="2">DUF7315 domain-containing protein</fullName>
    </recommendedName>
</protein>
<dbReference type="PROSITE" id="PS51257">
    <property type="entry name" value="PROKAR_LIPOPROTEIN"/>
    <property type="match status" value="1"/>
</dbReference>
<accession>A0A7D5GZB6</accession>
<evidence type="ECO:0000259" key="2">
    <source>
        <dbReference type="Pfam" id="PF23997"/>
    </source>
</evidence>
<sequence>MRVNTDQRGSRDIVVPLRLYKTVTVFSTLIAVGCVVIGFALLDAATLQVSLVRTFLVDLLGFVGLSPASDVLTGIFAVLGLAIIAFGAGVYVVGTRFRAEGMGNAQDDDAEESTNG</sequence>
<feature type="transmembrane region" description="Helical" evidence="1">
    <location>
        <begin position="74"/>
        <end position="94"/>
    </location>
</feature>
<dbReference type="EMBL" id="CP058529">
    <property type="protein sequence ID" value="QLG29389.1"/>
    <property type="molecule type" value="Genomic_DNA"/>
</dbReference>
<dbReference type="OrthoDB" id="214462at2157"/>
<dbReference type="AlphaFoldDB" id="A0A7D5GZB6"/>
<dbReference type="Pfam" id="PF23997">
    <property type="entry name" value="DUF7315"/>
    <property type="match status" value="1"/>
</dbReference>
<gene>
    <name evidence="3" type="ORF">HUG10_01530</name>
</gene>
<evidence type="ECO:0000313" key="4">
    <source>
        <dbReference type="Proteomes" id="UP000509750"/>
    </source>
</evidence>